<dbReference type="PANTHER" id="PTHR42743:SF11">
    <property type="entry name" value="AMINODEOXYCHORISMATE LYASE"/>
    <property type="match status" value="1"/>
</dbReference>
<dbReference type="InterPro" id="IPR043132">
    <property type="entry name" value="BCAT-like_C"/>
</dbReference>
<keyword evidence="3" id="KW-1185">Reference proteome</keyword>
<dbReference type="InterPro" id="IPR050571">
    <property type="entry name" value="Class-IV_PLP-Dep_Aminotrnsfr"/>
</dbReference>
<organism evidence="2 3">
    <name type="scientific">Kribbella alba</name>
    <dbReference type="NCBI Taxonomy" id="190197"/>
    <lineage>
        <taxon>Bacteria</taxon>
        <taxon>Bacillati</taxon>
        <taxon>Actinomycetota</taxon>
        <taxon>Actinomycetes</taxon>
        <taxon>Propionibacteriales</taxon>
        <taxon>Kribbellaceae</taxon>
        <taxon>Kribbella</taxon>
    </lineage>
</organism>
<dbReference type="InterPro" id="IPR001544">
    <property type="entry name" value="Aminotrans_IV"/>
</dbReference>
<dbReference type="SUPFAM" id="SSF56752">
    <property type="entry name" value="D-aminoacid aminotransferase-like PLP-dependent enzymes"/>
    <property type="match status" value="1"/>
</dbReference>
<dbReference type="Pfam" id="PF01063">
    <property type="entry name" value="Aminotran_4"/>
    <property type="match status" value="1"/>
</dbReference>
<accession>A0ABP4R250</accession>
<keyword evidence="2" id="KW-0032">Aminotransferase</keyword>
<evidence type="ECO:0000313" key="2">
    <source>
        <dbReference type="EMBL" id="GAA1631392.1"/>
    </source>
</evidence>
<protein>
    <submittedName>
        <fullName evidence="2">Aminotransferase class IV</fullName>
    </submittedName>
</protein>
<dbReference type="Gene3D" id="3.20.10.10">
    <property type="entry name" value="D-amino Acid Aminotransferase, subunit A, domain 2"/>
    <property type="match status" value="1"/>
</dbReference>
<dbReference type="RefSeq" id="WP_344110652.1">
    <property type="nucleotide sequence ID" value="NZ_BAAANE010000004.1"/>
</dbReference>
<comment type="similarity">
    <text evidence="1">Belongs to the class-IV pyridoxal-phosphate-dependent aminotransferase family.</text>
</comment>
<dbReference type="Proteomes" id="UP001501319">
    <property type="component" value="Unassembled WGS sequence"/>
</dbReference>
<dbReference type="InterPro" id="IPR036038">
    <property type="entry name" value="Aminotransferase-like"/>
</dbReference>
<gene>
    <name evidence="2" type="ORF">GCM10009744_19520</name>
</gene>
<evidence type="ECO:0000313" key="3">
    <source>
        <dbReference type="Proteomes" id="UP001501319"/>
    </source>
</evidence>
<proteinExistence type="inferred from homology"/>
<name>A0ABP4R250_9ACTN</name>
<dbReference type="EMBL" id="BAAANE010000004">
    <property type="protein sequence ID" value="GAA1631392.1"/>
    <property type="molecule type" value="Genomic_DNA"/>
</dbReference>
<reference evidence="3" key="1">
    <citation type="journal article" date="2019" name="Int. J. Syst. Evol. Microbiol.">
        <title>The Global Catalogue of Microorganisms (GCM) 10K type strain sequencing project: providing services to taxonomists for standard genome sequencing and annotation.</title>
        <authorList>
            <consortium name="The Broad Institute Genomics Platform"/>
            <consortium name="The Broad Institute Genome Sequencing Center for Infectious Disease"/>
            <person name="Wu L."/>
            <person name="Ma J."/>
        </authorList>
    </citation>
    <scope>NUCLEOTIDE SEQUENCE [LARGE SCALE GENOMIC DNA]</scope>
    <source>
        <strain evidence="3">JCM 14306</strain>
    </source>
</reference>
<dbReference type="GO" id="GO:0008483">
    <property type="term" value="F:transaminase activity"/>
    <property type="evidence" value="ECO:0007669"/>
    <property type="project" value="UniProtKB-KW"/>
</dbReference>
<dbReference type="PANTHER" id="PTHR42743">
    <property type="entry name" value="AMINO-ACID AMINOTRANSFERASE"/>
    <property type="match status" value="1"/>
</dbReference>
<sequence length="234" mass="24929">MNSLLVADSFLVADGKVRGLALHRERFVGSCTALGGTGAGEFFDDSLTRLPRFGRWFPRFELGEDGLDLQVRPAPATGGRIRVAVHTGPDPRTNPLVKGPDLSGLGDLKAAAASESGADEVLLLDTDGVAVEAAYSALAWWEDDTLCFPPSGRPFLPSVTAHLLRDLAATRDIPTAERARTAKELADADEVWLLNALHGIRPIHAWDTGPIDPLPAAIGPTWQESLVALATPLQ</sequence>
<keyword evidence="2" id="KW-0808">Transferase</keyword>
<evidence type="ECO:0000256" key="1">
    <source>
        <dbReference type="ARBA" id="ARBA00009320"/>
    </source>
</evidence>
<comment type="caution">
    <text evidence="2">The sequence shown here is derived from an EMBL/GenBank/DDBJ whole genome shotgun (WGS) entry which is preliminary data.</text>
</comment>